<organism evidence="2 3">
    <name type="scientific">Monilinia laxa</name>
    <name type="common">Brown rot fungus</name>
    <name type="synonym">Sclerotinia laxa</name>
    <dbReference type="NCBI Taxonomy" id="61186"/>
    <lineage>
        <taxon>Eukaryota</taxon>
        <taxon>Fungi</taxon>
        <taxon>Dikarya</taxon>
        <taxon>Ascomycota</taxon>
        <taxon>Pezizomycotina</taxon>
        <taxon>Leotiomycetes</taxon>
        <taxon>Helotiales</taxon>
        <taxon>Sclerotiniaceae</taxon>
        <taxon>Monilinia</taxon>
    </lineage>
</organism>
<dbReference type="AlphaFoldDB" id="A0A5N6KM28"/>
<evidence type="ECO:0008006" key="4">
    <source>
        <dbReference type="Google" id="ProtNLM"/>
    </source>
</evidence>
<comment type="caution">
    <text evidence="2">The sequence shown here is derived from an EMBL/GenBank/DDBJ whole genome shotgun (WGS) entry which is preliminary data.</text>
</comment>
<dbReference type="OrthoDB" id="5308060at2759"/>
<gene>
    <name evidence="2" type="ORF">EYC80_004196</name>
</gene>
<dbReference type="InterPro" id="IPR013952">
    <property type="entry name" value="DUF1776_fun"/>
</dbReference>
<dbReference type="PANTHER" id="PTHR43313">
    <property type="entry name" value="SHORT-CHAIN DEHYDROGENASE/REDUCTASE FAMILY 9C"/>
    <property type="match status" value="1"/>
</dbReference>
<dbReference type="Gene3D" id="3.40.50.720">
    <property type="entry name" value="NAD(P)-binding Rossmann-like Domain"/>
    <property type="match status" value="1"/>
</dbReference>
<accession>A0A5N6KM28</accession>
<dbReference type="EMBL" id="VIGI01000001">
    <property type="protein sequence ID" value="KAB8304863.1"/>
    <property type="molecule type" value="Genomic_DNA"/>
</dbReference>
<feature type="transmembrane region" description="Helical" evidence="1">
    <location>
        <begin position="83"/>
        <end position="100"/>
    </location>
</feature>
<dbReference type="SUPFAM" id="SSF51735">
    <property type="entry name" value="NAD(P)-binding Rossmann-fold domains"/>
    <property type="match status" value="1"/>
</dbReference>
<dbReference type="Pfam" id="PF08643">
    <property type="entry name" value="DUF1776"/>
    <property type="match status" value="1"/>
</dbReference>
<evidence type="ECO:0000313" key="2">
    <source>
        <dbReference type="EMBL" id="KAB8304863.1"/>
    </source>
</evidence>
<keyword evidence="1" id="KW-0472">Membrane</keyword>
<evidence type="ECO:0000256" key="1">
    <source>
        <dbReference type="SAM" id="Phobius"/>
    </source>
</evidence>
<dbReference type="InterPro" id="IPR036291">
    <property type="entry name" value="NAD(P)-bd_dom_sf"/>
</dbReference>
<proteinExistence type="predicted"/>
<keyword evidence="3" id="KW-1185">Reference proteome</keyword>
<keyword evidence="1" id="KW-0812">Transmembrane</keyword>
<protein>
    <recommendedName>
        <fullName evidence="4">DUF1776-domain-containing protein</fullName>
    </recommendedName>
</protein>
<sequence length="615" mass="68239">MSADDQVFLDILSSVPNDVKKYSNDVAEYVERHIEKVAASIRVSLASAEWIPSSARPRPPPPARTLSAPVYTRIEQWVSKNKLLTGAIIIVLGGVTYYITKKRSNYRKKRRAKRAATGARQEVVVIAGSPSEPITRSISLDLERRGFIVYVVCNTIEDEVLVQNEARQDIKPLMIDIVDPSSASSAIDRFTAHLRAPHSPFQGGKTHHLTFRSLILIPSLTYPSSPIATLSASALSDLLNTRLLNPILTLQNFLPLLTQLPFQGPSSSLDAPKPSVLVLTPNIIPSLSPAFHAPESSTTSFLKTFTQTLTSELSSLSIPVINLQLGTFDFSFFGPKNQLQSYRSRSPTTNSDWDPTSRHVYSRNYTAVNSGNVGAAMGCGSIGGGHGKGSSLRELNNAVFDAMERQSGGVVRVGMGSSVYGFIGAWVPRGLVGWMMGVREFKEESAEGFHTSIPESANLDHFGYDCIAILIRLDPTRVFLETTEPLSFTPPLLPWPKVLSCSRLMKVSVVELIYPNVESPLTERNYHQGFRPWKYLHSPTRLIGRIYQYPAYNVAGMYPTFDLVSALLMALFRWAQRDLRNSQFQIGNTVKSPYVIHNQIKVHRIRSAMLQLHRV</sequence>
<dbReference type="Proteomes" id="UP000326757">
    <property type="component" value="Unassembled WGS sequence"/>
</dbReference>
<keyword evidence="1" id="KW-1133">Transmembrane helix</keyword>
<reference evidence="2 3" key="1">
    <citation type="submission" date="2019-06" db="EMBL/GenBank/DDBJ databases">
        <title>Genome Sequence of the Brown Rot Fungal Pathogen Monilinia laxa.</title>
        <authorList>
            <person name="De Miccolis Angelini R.M."/>
            <person name="Landi L."/>
            <person name="Abate D."/>
            <person name="Pollastro S."/>
            <person name="Romanazzi G."/>
            <person name="Faretra F."/>
        </authorList>
    </citation>
    <scope>NUCLEOTIDE SEQUENCE [LARGE SCALE GENOMIC DNA]</scope>
    <source>
        <strain evidence="2 3">Mlax316</strain>
    </source>
</reference>
<name>A0A5N6KM28_MONLA</name>
<dbReference type="PANTHER" id="PTHR43313:SF1">
    <property type="entry name" value="3BETA-HYDROXYSTEROID DEHYDROGENASE DHS-16"/>
    <property type="match status" value="1"/>
</dbReference>
<evidence type="ECO:0000313" key="3">
    <source>
        <dbReference type="Proteomes" id="UP000326757"/>
    </source>
</evidence>